<gene>
    <name evidence="2" type="ORF">PT974_09375</name>
</gene>
<reference evidence="2 3" key="1">
    <citation type="submission" date="2024-01" db="EMBL/GenBank/DDBJ databases">
        <title>Complete genome of Cladobotryum mycophilum ATHUM6906.</title>
        <authorList>
            <person name="Christinaki A.C."/>
            <person name="Myridakis A.I."/>
            <person name="Kouvelis V.N."/>
        </authorList>
    </citation>
    <scope>NUCLEOTIDE SEQUENCE [LARGE SCALE GENOMIC DNA]</scope>
    <source>
        <strain evidence="2 3">ATHUM6906</strain>
    </source>
</reference>
<dbReference type="Proteomes" id="UP001338125">
    <property type="component" value="Unassembled WGS sequence"/>
</dbReference>
<evidence type="ECO:0000313" key="3">
    <source>
        <dbReference type="Proteomes" id="UP001338125"/>
    </source>
</evidence>
<dbReference type="CDD" id="cd14688">
    <property type="entry name" value="bZIP_YAP"/>
    <property type="match status" value="1"/>
</dbReference>
<proteinExistence type="predicted"/>
<organism evidence="2 3">
    <name type="scientific">Cladobotryum mycophilum</name>
    <dbReference type="NCBI Taxonomy" id="491253"/>
    <lineage>
        <taxon>Eukaryota</taxon>
        <taxon>Fungi</taxon>
        <taxon>Dikarya</taxon>
        <taxon>Ascomycota</taxon>
        <taxon>Pezizomycotina</taxon>
        <taxon>Sordariomycetes</taxon>
        <taxon>Hypocreomycetidae</taxon>
        <taxon>Hypocreales</taxon>
        <taxon>Hypocreaceae</taxon>
        <taxon>Cladobotryum</taxon>
    </lineage>
</organism>
<dbReference type="EMBL" id="JAVFKD010000014">
    <property type="protein sequence ID" value="KAK5991097.1"/>
    <property type="molecule type" value="Genomic_DNA"/>
</dbReference>
<feature type="region of interest" description="Disordered" evidence="1">
    <location>
        <begin position="1"/>
        <end position="71"/>
    </location>
</feature>
<dbReference type="InterPro" id="IPR021833">
    <property type="entry name" value="DUF3425"/>
</dbReference>
<accession>A0ABR0SGZ4</accession>
<sequence>MSFQRFRLVPMHEEKDPEKDDWSGLSDAKERRKRQNRLNQRTARRRQRLKEAEAEDDSIYAGSGSDAGNSARNGAALNGAANPMIPQADTALYFPITPDHRLLHVVAVNVSRAVLTNYFIITSIAPSSSDCCSGRRVLELECPVDSMACPDPYRDGSVSQIPFPPSLVPTKLQQSIPHAGWVDLFPSPQLRDNLILAMEEFSIDADELMDDLTGSLFDDLACSVGCDPKDLPPQLDDANDPLLAIEQEPFEEAREDSPSSEKRASSGEIGIVSWSDPWDISGWEVTDRFVAKWGFLLQGCPDVVAAANNWRDLRGEEPLVVEL</sequence>
<evidence type="ECO:0008006" key="4">
    <source>
        <dbReference type="Google" id="ProtNLM"/>
    </source>
</evidence>
<feature type="compositionally biased region" description="Basic residues" evidence="1">
    <location>
        <begin position="31"/>
        <end position="48"/>
    </location>
</feature>
<feature type="compositionally biased region" description="Basic and acidic residues" evidence="1">
    <location>
        <begin position="10"/>
        <end position="30"/>
    </location>
</feature>
<comment type="caution">
    <text evidence="2">The sequence shown here is derived from an EMBL/GenBank/DDBJ whole genome shotgun (WGS) entry which is preliminary data.</text>
</comment>
<dbReference type="PANTHER" id="PTHR38116">
    <property type="entry name" value="CHROMOSOME 7, WHOLE GENOME SHOTGUN SEQUENCE"/>
    <property type="match status" value="1"/>
</dbReference>
<evidence type="ECO:0000313" key="2">
    <source>
        <dbReference type="EMBL" id="KAK5991097.1"/>
    </source>
</evidence>
<evidence type="ECO:0000256" key="1">
    <source>
        <dbReference type="SAM" id="MobiDB-lite"/>
    </source>
</evidence>
<dbReference type="PANTHER" id="PTHR38116:SF1">
    <property type="entry name" value="BZIP DOMAIN-CONTAINING PROTEIN"/>
    <property type="match status" value="1"/>
</dbReference>
<name>A0ABR0SGZ4_9HYPO</name>
<protein>
    <recommendedName>
        <fullName evidence="4">BZIP domain-containing protein</fullName>
    </recommendedName>
</protein>
<keyword evidence="3" id="KW-1185">Reference proteome</keyword>
<dbReference type="Pfam" id="PF11905">
    <property type="entry name" value="DUF3425"/>
    <property type="match status" value="1"/>
</dbReference>